<dbReference type="GO" id="GO:0005524">
    <property type="term" value="F:ATP binding"/>
    <property type="evidence" value="ECO:0007669"/>
    <property type="project" value="UniProtKB-KW"/>
</dbReference>
<organism evidence="4">
    <name type="scientific">Aeromonas caviae</name>
    <name type="common">Aeromonas punctata</name>
    <dbReference type="NCBI Taxonomy" id="648"/>
    <lineage>
        <taxon>Bacteria</taxon>
        <taxon>Pseudomonadati</taxon>
        <taxon>Pseudomonadota</taxon>
        <taxon>Gammaproteobacteria</taxon>
        <taxon>Aeromonadales</taxon>
        <taxon>Aeromonadaceae</taxon>
        <taxon>Aeromonas</taxon>
    </lineage>
</organism>
<reference evidence="4" key="1">
    <citation type="submission" date="2021-01" db="EMBL/GenBank/DDBJ databases">
        <title>GES Beta-lactamases isolated from hospital effluents in Brazil.</title>
        <authorList>
            <person name="Conte D."/>
            <person name="Mesa D."/>
            <person name="Palmeiro J.K."/>
            <person name="Dalla-Costa L.M."/>
        </authorList>
    </citation>
    <scope>NUCLEOTIDE SEQUENCE [LARGE SCALE GENOMIC DNA]</scope>
    <source>
        <strain evidence="4">Aero21</strain>
        <plasmid evidence="4">p1</plasmid>
    </source>
</reference>
<keyword evidence="4" id="KW-0614">Plasmid</keyword>
<dbReference type="InterPro" id="IPR002611">
    <property type="entry name" value="IstB_ATP-bd"/>
</dbReference>
<evidence type="ECO:0000313" key="3">
    <source>
        <dbReference type="EMBL" id="MEA9437618.1"/>
    </source>
</evidence>
<reference evidence="3 5" key="3">
    <citation type="submission" date="2023-12" db="EMBL/GenBank/DDBJ databases">
        <title>Characterization of antibiotic resistance in Aeromonas spp. in hospital effluent.</title>
        <authorList>
            <person name="Negoseki B.R.S."/>
            <person name="Krul D."/>
            <person name="Siqueira A.C."/>
            <person name="Almeida M."/>
            <person name="Mesa D."/>
            <person name="Conte D."/>
            <person name="Dalla-Costa L.M."/>
        </authorList>
    </citation>
    <scope>NUCLEOTIDE SEQUENCE [LARGE SCALE GENOMIC DNA]</scope>
    <source>
        <strain evidence="3 5">36v</strain>
    </source>
</reference>
<dbReference type="Pfam" id="PF01695">
    <property type="entry name" value="IstB_IS21"/>
    <property type="match status" value="1"/>
</dbReference>
<dbReference type="AlphaFoldDB" id="A0A7U0LDS7"/>
<dbReference type="CDD" id="cd00009">
    <property type="entry name" value="AAA"/>
    <property type="match status" value="1"/>
</dbReference>
<geneLocation type="plasmid" evidence="4">
    <name>p1</name>
</geneLocation>
<dbReference type="PANTHER" id="PTHR30050:SF4">
    <property type="entry name" value="ATP-BINDING PROTEIN RV3427C IN INSERTION SEQUENCE-RELATED"/>
    <property type="match status" value="1"/>
</dbReference>
<reference evidence="2" key="2">
    <citation type="submission" date="2023-11" db="EMBL/GenBank/DDBJ databases">
        <title>WGS of Aeromonas in Northern Israel.</title>
        <authorList>
            <person name="Hershko Y."/>
        </authorList>
    </citation>
    <scope>NUCLEOTIDE SEQUENCE</scope>
    <source>
        <strain evidence="2">77416</strain>
    </source>
</reference>
<dbReference type="SUPFAM" id="SSF52540">
    <property type="entry name" value="P-loop containing nucleoside triphosphate hydrolases"/>
    <property type="match status" value="1"/>
</dbReference>
<dbReference type="Proteomes" id="UP001304847">
    <property type="component" value="Unassembled WGS sequence"/>
</dbReference>
<dbReference type="InterPro" id="IPR003593">
    <property type="entry name" value="AAA+_ATPase"/>
</dbReference>
<evidence type="ECO:0000259" key="1">
    <source>
        <dbReference type="SMART" id="SM00382"/>
    </source>
</evidence>
<dbReference type="EMBL" id="JAYGOJ010000121">
    <property type="protein sequence ID" value="MEA9437618.1"/>
    <property type="molecule type" value="Genomic_DNA"/>
</dbReference>
<dbReference type="EMBL" id="CP068231">
    <property type="protein sequence ID" value="QQX12654.1"/>
    <property type="molecule type" value="Genomic_DNA"/>
</dbReference>
<sequence length="185" mass="20511">MEFLRIPPRYKSATLASFEAKDEKQERVKDVVSRYVATFQDRLAEGVGMIFTGSAGTGKTHLGYALCRALEERGHTVVFTSAPKVIRNIRSGRRYDAEITEQQLIDFYAGVDLLVVDEIGVGLSGDSDRSILFDLISERYNKLLPTVVITNLNSSELPDALGPSCVDRLMHGGISLSFAWDSHRV</sequence>
<protein>
    <submittedName>
        <fullName evidence="4">ATP-binding protein</fullName>
    </submittedName>
</protein>
<dbReference type="InterPro" id="IPR027417">
    <property type="entry name" value="P-loop_NTPase"/>
</dbReference>
<evidence type="ECO:0000313" key="2">
    <source>
        <dbReference type="EMBL" id="MDX7719917.1"/>
    </source>
</evidence>
<feature type="domain" description="AAA+ ATPase" evidence="1">
    <location>
        <begin position="45"/>
        <end position="176"/>
    </location>
</feature>
<dbReference type="PANTHER" id="PTHR30050">
    <property type="entry name" value="CHROMOSOMAL REPLICATION INITIATOR PROTEIN DNAA"/>
    <property type="match status" value="1"/>
</dbReference>
<evidence type="ECO:0000313" key="4">
    <source>
        <dbReference type="EMBL" id="QQX12654.1"/>
    </source>
</evidence>
<dbReference type="GO" id="GO:0006260">
    <property type="term" value="P:DNA replication"/>
    <property type="evidence" value="ECO:0007669"/>
    <property type="project" value="TreeGrafter"/>
</dbReference>
<dbReference type="SMART" id="SM00382">
    <property type="entry name" value="AAA"/>
    <property type="match status" value="1"/>
</dbReference>
<keyword evidence="4" id="KW-0547">Nucleotide-binding</keyword>
<name>A0A7U0LDS7_AERCA</name>
<proteinExistence type="predicted"/>
<dbReference type="RefSeq" id="WP_202154958.1">
    <property type="nucleotide sequence ID" value="NZ_JAWZVU010000031.1"/>
</dbReference>
<evidence type="ECO:0000313" key="5">
    <source>
        <dbReference type="Proteomes" id="UP001304847"/>
    </source>
</evidence>
<dbReference type="EMBL" id="JAWZVU010000031">
    <property type="protein sequence ID" value="MDX7719917.1"/>
    <property type="molecule type" value="Genomic_DNA"/>
</dbReference>
<dbReference type="Gene3D" id="3.40.50.300">
    <property type="entry name" value="P-loop containing nucleotide triphosphate hydrolases"/>
    <property type="match status" value="1"/>
</dbReference>
<dbReference type="Proteomes" id="UP001277183">
    <property type="component" value="Unassembled WGS sequence"/>
</dbReference>
<accession>A0A7U0LDS7</accession>
<keyword evidence="5" id="KW-1185">Reference proteome</keyword>
<gene>
    <name evidence="4" type="ORF">JC965_26380</name>
    <name evidence="2" type="ORF">SJS77_05425</name>
    <name evidence="3" type="ORF">VCX44_17860</name>
</gene>
<keyword evidence="4" id="KW-0067">ATP-binding</keyword>